<name>A0A915B1L3_PARUN</name>
<dbReference type="GO" id="GO:0005789">
    <property type="term" value="C:endoplasmic reticulum membrane"/>
    <property type="evidence" value="ECO:0007669"/>
    <property type="project" value="TreeGrafter"/>
</dbReference>
<dbReference type="Proteomes" id="UP000887569">
    <property type="component" value="Unplaced"/>
</dbReference>
<organism evidence="2 3">
    <name type="scientific">Parascaris univalens</name>
    <name type="common">Nematode worm</name>
    <dbReference type="NCBI Taxonomy" id="6257"/>
    <lineage>
        <taxon>Eukaryota</taxon>
        <taxon>Metazoa</taxon>
        <taxon>Ecdysozoa</taxon>
        <taxon>Nematoda</taxon>
        <taxon>Chromadorea</taxon>
        <taxon>Rhabditida</taxon>
        <taxon>Spirurina</taxon>
        <taxon>Ascaridomorpha</taxon>
        <taxon>Ascaridoidea</taxon>
        <taxon>Ascarididae</taxon>
        <taxon>Parascaris</taxon>
    </lineage>
</organism>
<dbReference type="AlphaFoldDB" id="A0A915B1L3"/>
<evidence type="ECO:0000313" key="3">
    <source>
        <dbReference type="WBParaSite" id="PgR023_g091_t01"/>
    </source>
</evidence>
<dbReference type="PANTHER" id="PTHR46121:SF3">
    <property type="entry name" value="STEROIDOGENIC ACUTE REGULATORY-LIKE PROTEIN 1"/>
    <property type="match status" value="1"/>
</dbReference>
<protein>
    <submittedName>
        <fullName evidence="3">START domain-containing protein</fullName>
    </submittedName>
</protein>
<dbReference type="GO" id="GO:0099044">
    <property type="term" value="P:vesicle tethering to endoplasmic reticulum"/>
    <property type="evidence" value="ECO:0007669"/>
    <property type="project" value="TreeGrafter"/>
</dbReference>
<reference evidence="3" key="1">
    <citation type="submission" date="2022-11" db="UniProtKB">
        <authorList>
            <consortium name="WormBaseParasite"/>
        </authorList>
    </citation>
    <scope>IDENTIFICATION</scope>
</reference>
<dbReference type="GO" id="GO:0005765">
    <property type="term" value="C:lysosomal membrane"/>
    <property type="evidence" value="ECO:0007669"/>
    <property type="project" value="TreeGrafter"/>
</dbReference>
<dbReference type="InterPro" id="IPR002913">
    <property type="entry name" value="START_lipid-bd_dom"/>
</dbReference>
<feature type="domain" description="START" evidence="1">
    <location>
        <begin position="84"/>
        <end position="231"/>
    </location>
</feature>
<dbReference type="SUPFAM" id="SSF55961">
    <property type="entry name" value="Bet v1-like"/>
    <property type="match status" value="1"/>
</dbReference>
<evidence type="ECO:0000259" key="1">
    <source>
        <dbReference type="PROSITE" id="PS50848"/>
    </source>
</evidence>
<accession>A0A915B1L3</accession>
<dbReference type="GO" id="GO:0031902">
    <property type="term" value="C:late endosome membrane"/>
    <property type="evidence" value="ECO:0007669"/>
    <property type="project" value="TreeGrafter"/>
</dbReference>
<dbReference type="WBParaSite" id="PgR023_g091_t01">
    <property type="protein sequence ID" value="PgR023_g091_t01"/>
    <property type="gene ID" value="PgR023_g091"/>
</dbReference>
<dbReference type="GO" id="GO:0008289">
    <property type="term" value="F:lipid binding"/>
    <property type="evidence" value="ECO:0007669"/>
    <property type="project" value="InterPro"/>
</dbReference>
<dbReference type="InterPro" id="IPR051869">
    <property type="entry name" value="STARD3"/>
</dbReference>
<proteinExistence type="predicted"/>
<sequence length="235" mass="27157">MPFSITVAGVTDTLQQQHEKYEGALKAAGDAMNDVLHILSTPEFETMEGWKKKKENKSDVVYSRRFEFGKVFTLRIELDFPRQRLFDEHWDNFVETAKLNKNTSLAEKVAILSPHAEIIHYAMKDSGLVKGRDFITARIYRRVDDDIIEAARSFETDEVERYKKKIRGKLILGGGRFRVHPKDANKTIVDYLICLDFNGPDLTKPVVESTLSKFILQDVEWTREQVEKKNSENKS</sequence>
<evidence type="ECO:0000313" key="2">
    <source>
        <dbReference type="Proteomes" id="UP000887569"/>
    </source>
</evidence>
<dbReference type="InterPro" id="IPR023393">
    <property type="entry name" value="START-like_dom_sf"/>
</dbReference>
<dbReference type="PROSITE" id="PS50848">
    <property type="entry name" value="START"/>
    <property type="match status" value="1"/>
</dbReference>
<keyword evidence="2" id="KW-1185">Reference proteome</keyword>
<dbReference type="GO" id="GO:0140284">
    <property type="term" value="C:endoplasmic reticulum-endosome membrane contact site"/>
    <property type="evidence" value="ECO:0007669"/>
    <property type="project" value="TreeGrafter"/>
</dbReference>
<dbReference type="Gene3D" id="3.30.530.20">
    <property type="match status" value="1"/>
</dbReference>
<dbReference type="Pfam" id="PF01852">
    <property type="entry name" value="START"/>
    <property type="match status" value="1"/>
</dbReference>
<dbReference type="PANTHER" id="PTHR46121">
    <property type="entry name" value="STEROIDOGENIC ACUTE REGULATORY PROTEIN-LIKE"/>
    <property type="match status" value="1"/>
</dbReference>